<feature type="compositionally biased region" description="Polar residues" evidence="8">
    <location>
        <begin position="161"/>
        <end position="180"/>
    </location>
</feature>
<dbReference type="InterPro" id="IPR028094">
    <property type="entry name" value="RTC4_C"/>
</dbReference>
<feature type="compositionally biased region" description="Basic and acidic residues" evidence="8">
    <location>
        <begin position="455"/>
        <end position="472"/>
    </location>
</feature>
<evidence type="ECO:0000313" key="10">
    <source>
        <dbReference type="EMBL" id="KAK8083531.1"/>
    </source>
</evidence>
<comment type="similarity">
    <text evidence="4">Belongs to the RTC4 family.</text>
</comment>
<feature type="compositionally biased region" description="Basic and acidic residues" evidence="8">
    <location>
        <begin position="200"/>
        <end position="209"/>
    </location>
</feature>
<feature type="compositionally biased region" description="Basic and acidic residues" evidence="8">
    <location>
        <begin position="61"/>
        <end position="70"/>
    </location>
</feature>
<feature type="compositionally biased region" description="Low complexity" evidence="8">
    <location>
        <begin position="111"/>
        <end position="121"/>
    </location>
</feature>
<dbReference type="InterPro" id="IPR039024">
    <property type="entry name" value="RTC4"/>
</dbReference>
<feature type="compositionally biased region" description="Basic and acidic residues" evidence="8">
    <location>
        <begin position="126"/>
        <end position="137"/>
    </location>
</feature>
<feature type="domain" description="Restriction of telomere capping protein 4 C-terminal" evidence="9">
    <location>
        <begin position="342"/>
        <end position="459"/>
    </location>
</feature>
<evidence type="ECO:0000256" key="7">
    <source>
        <dbReference type="ARBA" id="ARBA00023242"/>
    </source>
</evidence>
<name>A0ABR1WJ49_9PEZI</name>
<evidence type="ECO:0000256" key="5">
    <source>
        <dbReference type="ARBA" id="ARBA00015162"/>
    </source>
</evidence>
<evidence type="ECO:0000256" key="3">
    <source>
        <dbReference type="ARBA" id="ARBA00004496"/>
    </source>
</evidence>
<feature type="region of interest" description="Disordered" evidence="8">
    <location>
        <begin position="448"/>
        <end position="472"/>
    </location>
</feature>
<keyword evidence="7" id="KW-0539">Nucleus</keyword>
<dbReference type="PANTHER" id="PTHR41391">
    <property type="entry name" value="RESTRICTION OF TELOMERE CAPPING PROTEIN 4"/>
    <property type="match status" value="1"/>
</dbReference>
<evidence type="ECO:0000256" key="1">
    <source>
        <dbReference type="ARBA" id="ARBA00002738"/>
    </source>
</evidence>
<comment type="function">
    <text evidence="1">May be involved in a process influencing telomere capping.</text>
</comment>
<evidence type="ECO:0000256" key="2">
    <source>
        <dbReference type="ARBA" id="ARBA00004123"/>
    </source>
</evidence>
<gene>
    <name evidence="10" type="ORF">PG996_002312</name>
</gene>
<dbReference type="Pfam" id="PF14474">
    <property type="entry name" value="RTC4"/>
    <property type="match status" value="1"/>
</dbReference>
<evidence type="ECO:0000259" key="9">
    <source>
        <dbReference type="SMART" id="SM01312"/>
    </source>
</evidence>
<dbReference type="SMART" id="SM01312">
    <property type="entry name" value="RTC4"/>
    <property type="match status" value="1"/>
</dbReference>
<comment type="caution">
    <text evidence="10">The sequence shown here is derived from an EMBL/GenBank/DDBJ whole genome shotgun (WGS) entry which is preliminary data.</text>
</comment>
<evidence type="ECO:0000256" key="4">
    <source>
        <dbReference type="ARBA" id="ARBA00009461"/>
    </source>
</evidence>
<feature type="compositionally biased region" description="Acidic residues" evidence="8">
    <location>
        <begin position="189"/>
        <end position="199"/>
    </location>
</feature>
<reference evidence="10 11" key="1">
    <citation type="submission" date="2023-01" db="EMBL/GenBank/DDBJ databases">
        <title>Analysis of 21 Apiospora genomes using comparative genomics revels a genus with tremendous synthesis potential of carbohydrate active enzymes and secondary metabolites.</title>
        <authorList>
            <person name="Sorensen T."/>
        </authorList>
    </citation>
    <scope>NUCLEOTIDE SEQUENCE [LARGE SCALE GENOMIC DNA]</scope>
    <source>
        <strain evidence="10 11">CBS 83171</strain>
    </source>
</reference>
<dbReference type="EMBL" id="JAQQWM010000001">
    <property type="protein sequence ID" value="KAK8083531.1"/>
    <property type="molecule type" value="Genomic_DNA"/>
</dbReference>
<evidence type="ECO:0000313" key="11">
    <source>
        <dbReference type="Proteomes" id="UP001446871"/>
    </source>
</evidence>
<evidence type="ECO:0000256" key="6">
    <source>
        <dbReference type="ARBA" id="ARBA00022490"/>
    </source>
</evidence>
<dbReference type="PANTHER" id="PTHR41391:SF1">
    <property type="entry name" value="RESTRICTION OF TELOMERE CAPPING PROTEIN 4"/>
    <property type="match status" value="1"/>
</dbReference>
<organism evidence="10 11">
    <name type="scientific">Apiospora saccharicola</name>
    <dbReference type="NCBI Taxonomy" id="335842"/>
    <lineage>
        <taxon>Eukaryota</taxon>
        <taxon>Fungi</taxon>
        <taxon>Dikarya</taxon>
        <taxon>Ascomycota</taxon>
        <taxon>Pezizomycotina</taxon>
        <taxon>Sordariomycetes</taxon>
        <taxon>Xylariomycetidae</taxon>
        <taxon>Amphisphaeriales</taxon>
        <taxon>Apiosporaceae</taxon>
        <taxon>Apiospora</taxon>
    </lineage>
</organism>
<evidence type="ECO:0000256" key="8">
    <source>
        <dbReference type="SAM" id="MobiDB-lite"/>
    </source>
</evidence>
<protein>
    <recommendedName>
        <fullName evidence="5">Restriction of telomere capping protein 4</fullName>
    </recommendedName>
</protein>
<accession>A0ABR1WJ49</accession>
<keyword evidence="6" id="KW-0963">Cytoplasm</keyword>
<sequence length="472" mass="52284">MKDRVLGLPTKGVESLLSTDRPGPKTKMEDIEDVTGPPESSDDESEAPPTAARQDSDSDDGWQKPKDIKPTKFVRGKRSRSPEPGVHRSIGFTKQTKPNKSKHTFSRKNSQRSSQTSTTKSPPRPEPSKRPELKIHSLSESPTVSPKKEPPPKAKFITHSPIKSPSKNLTKVASKSNLKQRPSFKAPETDDPDESDSILDDTKTQKSRNDNGAATVEAEKPLKQPAFKIPQLEGLASMVDNLEGVEVLSTQKLGFMDGGLLSEGLDLGLSSDEDLPGSSSRQGLSLTASCPMCGQTVDSELLKRSHKRKEAEETRRSNNYPDVDWDGLESRFTDHKDFIRGILEGERPSHFASLLSNKVETGKDRTLLKTDESLTPGYYGPRGLRLMTELIMHSFSDTVRKRAIEDHLVAARTYTGYVQSVLVPELAVRLIMDDMNVDEEDARKIMQESSGLGDVLHEETRDVVVRESDDED</sequence>
<comment type="subcellular location">
    <subcellularLocation>
        <location evidence="3">Cytoplasm</location>
    </subcellularLocation>
    <subcellularLocation>
        <location evidence="2">Nucleus</location>
    </subcellularLocation>
</comment>
<keyword evidence="11" id="KW-1185">Reference proteome</keyword>
<proteinExistence type="inferred from homology"/>
<dbReference type="Proteomes" id="UP001446871">
    <property type="component" value="Unassembled WGS sequence"/>
</dbReference>
<feature type="region of interest" description="Disordered" evidence="8">
    <location>
        <begin position="1"/>
        <end position="222"/>
    </location>
</feature>
<feature type="compositionally biased region" description="Basic residues" evidence="8">
    <location>
        <begin position="97"/>
        <end position="110"/>
    </location>
</feature>